<dbReference type="AlphaFoldDB" id="A0AAJ1K7G9"/>
<accession>A0AAJ1K7G9</accession>
<comment type="caution">
    <text evidence="2">The sequence shown here is derived from an EMBL/GenBank/DDBJ whole genome shotgun (WGS) entry which is preliminary data.</text>
</comment>
<name>A0AAJ1K7G9_9BACI</name>
<sequence length="429" mass="49584">MYTEIFKEVVSITHHDYSGCIDKKGWDDPTTYLHSIEKLEKQGELTPVRFTEIVNDYLLDYKDNHMFFKISTSDQPLNNVGFQVKRYEDRLYITSTSEEKRVKKGQAILALDNMKIPDLLIKYKKYLNENSYEREKWGYVLSKFSNCTLIDENGLPQTITLQKYKQSKYTPIYSIEKCNKNTLLITLTDFANAEAINTLLDSHKDELNAFPNLIIDVRLNRGGSDDAFFNLLPYLFEDKEISLFDSSETMQLNHTERNFHLRMKDMKMEMEDYDSLDELSKLFTNMFIQDLKKNYKKGFVTFNTSSLPKELQSLKIHGQKSPSKVVILTDVTCGSSGDSFVEVAKKSLKVKVIGRPTAGVNDYSNLAVMEWADTFALYYPTSRLSIIDKGEGMSGIGIQPHIHIPWTPEHIQEDIDVKLALQLLQNEEW</sequence>
<dbReference type="EMBL" id="JARPRR010000034">
    <property type="protein sequence ID" value="MDG0956106.1"/>
    <property type="molecule type" value="Genomic_DNA"/>
</dbReference>
<dbReference type="SUPFAM" id="SSF52096">
    <property type="entry name" value="ClpP/crotonase"/>
    <property type="match status" value="1"/>
</dbReference>
<dbReference type="Gene3D" id="3.90.226.10">
    <property type="entry name" value="2-enoyl-CoA Hydratase, Chain A, domain 1"/>
    <property type="match status" value="1"/>
</dbReference>
<gene>
    <name evidence="2" type="ORF">P6U19_26510</name>
</gene>
<dbReference type="GO" id="GO:0008236">
    <property type="term" value="F:serine-type peptidase activity"/>
    <property type="evidence" value="ECO:0007669"/>
    <property type="project" value="InterPro"/>
</dbReference>
<reference evidence="2" key="1">
    <citation type="submission" date="2023-03" db="EMBL/GenBank/DDBJ databases">
        <title>Genetic diversity of Bacillus cereus sensu lato isolates from Slovenia.</title>
        <authorList>
            <person name="Abdelli M."/>
        </authorList>
    </citation>
    <scope>NUCLEOTIDE SEQUENCE</scope>
    <source>
        <strain evidence="2">SIBC39</strain>
    </source>
</reference>
<dbReference type="InterPro" id="IPR029045">
    <property type="entry name" value="ClpP/crotonase-like_dom_sf"/>
</dbReference>
<dbReference type="InterPro" id="IPR005151">
    <property type="entry name" value="Tail-specific_protease"/>
</dbReference>
<dbReference type="Proteomes" id="UP001216801">
    <property type="component" value="Unassembled WGS sequence"/>
</dbReference>
<dbReference type="RefSeq" id="WP_277617217.1">
    <property type="nucleotide sequence ID" value="NZ_JARPRP010000036.1"/>
</dbReference>
<dbReference type="Pfam" id="PF03572">
    <property type="entry name" value="Peptidase_S41"/>
    <property type="match status" value="1"/>
</dbReference>
<feature type="domain" description="Tail specific protease" evidence="1">
    <location>
        <begin position="183"/>
        <end position="404"/>
    </location>
</feature>
<evidence type="ECO:0000313" key="2">
    <source>
        <dbReference type="EMBL" id="MDG0956106.1"/>
    </source>
</evidence>
<dbReference type="GO" id="GO:0006508">
    <property type="term" value="P:proteolysis"/>
    <property type="evidence" value="ECO:0007669"/>
    <property type="project" value="InterPro"/>
</dbReference>
<protein>
    <submittedName>
        <fullName evidence="2">S41 family peptidase</fullName>
    </submittedName>
</protein>
<evidence type="ECO:0000259" key="1">
    <source>
        <dbReference type="Pfam" id="PF03572"/>
    </source>
</evidence>
<proteinExistence type="predicted"/>
<organism evidence="2 3">
    <name type="scientific">Bacillus paranthracis</name>
    <dbReference type="NCBI Taxonomy" id="2026186"/>
    <lineage>
        <taxon>Bacteria</taxon>
        <taxon>Bacillati</taxon>
        <taxon>Bacillota</taxon>
        <taxon>Bacilli</taxon>
        <taxon>Bacillales</taxon>
        <taxon>Bacillaceae</taxon>
        <taxon>Bacillus</taxon>
        <taxon>Bacillus cereus group</taxon>
    </lineage>
</organism>
<evidence type="ECO:0000313" key="3">
    <source>
        <dbReference type="Proteomes" id="UP001216801"/>
    </source>
</evidence>